<feature type="transmembrane region" description="Helical" evidence="8">
    <location>
        <begin position="349"/>
        <end position="368"/>
    </location>
</feature>
<keyword evidence="3" id="KW-0813">Transport</keyword>
<dbReference type="Gene3D" id="3.40.1710.10">
    <property type="entry name" value="abc type-2 transporter like domain"/>
    <property type="match status" value="1"/>
</dbReference>
<dbReference type="PANTHER" id="PTHR30294:SF29">
    <property type="entry name" value="MULTIDRUG ABC TRANSPORTER PERMEASE YBHS-RELATED"/>
    <property type="match status" value="1"/>
</dbReference>
<dbReference type="GO" id="GO:0005886">
    <property type="term" value="C:plasma membrane"/>
    <property type="evidence" value="ECO:0007669"/>
    <property type="project" value="UniProtKB-SubCell"/>
</dbReference>
<evidence type="ECO:0000256" key="5">
    <source>
        <dbReference type="ARBA" id="ARBA00022692"/>
    </source>
</evidence>
<reference evidence="10 11" key="1">
    <citation type="journal article" date="2011" name="Stand. Genomic Sci.">
        <title>Complete genome sequence of the acetate-degrading sulfate reducer Desulfobacca acetoxidans type strain (ASRB2).</title>
        <authorList>
            <person name="Goker M."/>
            <person name="Teshima H."/>
            <person name="Lapidus A."/>
            <person name="Nolan M."/>
            <person name="Lucas S."/>
            <person name="Hammon N."/>
            <person name="Deshpande S."/>
            <person name="Cheng J.F."/>
            <person name="Tapia R."/>
            <person name="Han C."/>
            <person name="Goodwin L."/>
            <person name="Pitluck S."/>
            <person name="Huntemann M."/>
            <person name="Liolios K."/>
            <person name="Ivanova N."/>
            <person name="Pagani I."/>
            <person name="Mavromatis K."/>
            <person name="Ovchinikova G."/>
            <person name="Pati A."/>
            <person name="Chen A."/>
            <person name="Palaniappan K."/>
            <person name="Land M."/>
            <person name="Hauser L."/>
            <person name="Brambilla E.M."/>
            <person name="Rohde M."/>
            <person name="Spring S."/>
            <person name="Detter J.C."/>
            <person name="Woyke T."/>
            <person name="Bristow J."/>
            <person name="Eisen J.A."/>
            <person name="Markowitz V."/>
            <person name="Hugenholtz P."/>
            <person name="Kyrpides N.C."/>
            <person name="Klenk H.P."/>
        </authorList>
    </citation>
    <scope>NUCLEOTIDE SEQUENCE [LARGE SCALE GENOMIC DNA]</scope>
    <source>
        <strain evidence="11">ATCC 700848 / DSM 11109 / ASRB2</strain>
    </source>
</reference>
<keyword evidence="11" id="KW-1185">Reference proteome</keyword>
<keyword evidence="7 8" id="KW-0472">Membrane</keyword>
<feature type="domain" description="ABC transmembrane type-2" evidence="9">
    <location>
        <begin position="144"/>
        <end position="374"/>
    </location>
</feature>
<evidence type="ECO:0000256" key="1">
    <source>
        <dbReference type="ARBA" id="ARBA00004651"/>
    </source>
</evidence>
<gene>
    <name evidence="10" type="ordered locus">Desac_0360</name>
</gene>
<dbReference type="AlphaFoldDB" id="F2NER1"/>
<dbReference type="InterPro" id="IPR051449">
    <property type="entry name" value="ABC-2_transporter_component"/>
</dbReference>
<feature type="transmembrane region" description="Helical" evidence="8">
    <location>
        <begin position="260"/>
        <end position="285"/>
    </location>
</feature>
<keyword evidence="4" id="KW-1003">Cell membrane</keyword>
<dbReference type="Proteomes" id="UP000000483">
    <property type="component" value="Chromosome"/>
</dbReference>
<dbReference type="eggNOG" id="COG0842">
    <property type="taxonomic scope" value="Bacteria"/>
</dbReference>
<dbReference type="RefSeq" id="WP_013705364.1">
    <property type="nucleotide sequence ID" value="NC_015388.1"/>
</dbReference>
<dbReference type="STRING" id="880072.Desac_0360"/>
<sequence>MFLKRRRLWAVVCKEGKEIVRDKLYLALAFGVPLLLYLLFGFGLTVDATNIPFAVIDQNRSPLSRALIDRLVHSRYFSIRDFLTDTPELHAGLLEGRLRLGLIIPPQFDRTLYTGRASEVQALIDGAFPDRAAAILNYLDIITWEYNRDLNIPGLTSPWTGPVIQVETRAWFNPDLESKNYIVPGLIATNLFFYPALLASIAVVREKESGSIFNIYCSPIRPWEYVLGKLLPYWAIGFANYFLLYVIAHYIFHIPFRGNFLFLTMAAFLYVGVCACLGLLISILLKTQVGSMLLTTVITLIPAFIYSGFFISVPSMGTEAQVMAHLLPVTYFMEIVRGVYLKGLGLIDYWDNLLILLGFLAAFYGLGLRRLKKRVG</sequence>
<evidence type="ECO:0000313" key="11">
    <source>
        <dbReference type="Proteomes" id="UP000000483"/>
    </source>
</evidence>
<feature type="transmembrane region" description="Helical" evidence="8">
    <location>
        <begin position="181"/>
        <end position="204"/>
    </location>
</feature>
<reference evidence="11" key="2">
    <citation type="submission" date="2011-03" db="EMBL/GenBank/DDBJ databases">
        <title>The complete genome of Desulfobacca acetoxidans DSM 11109.</title>
        <authorList>
            <consortium name="US DOE Joint Genome Institute (JGI-PGF)"/>
            <person name="Lucas S."/>
            <person name="Copeland A."/>
            <person name="Lapidus A."/>
            <person name="Bruce D."/>
            <person name="Goodwin L."/>
            <person name="Pitluck S."/>
            <person name="Peters L."/>
            <person name="Kyrpides N."/>
            <person name="Mavromatis K."/>
            <person name="Ivanova N."/>
            <person name="Ovchinnikova G."/>
            <person name="Teshima H."/>
            <person name="Detter J.C."/>
            <person name="Han C."/>
            <person name="Land M."/>
            <person name="Hauser L."/>
            <person name="Markowitz V."/>
            <person name="Cheng J.-F."/>
            <person name="Hugenholtz P."/>
            <person name="Woyke T."/>
            <person name="Wu D."/>
            <person name="Spring S."/>
            <person name="Schueler E."/>
            <person name="Brambilla E."/>
            <person name="Klenk H.-P."/>
            <person name="Eisen J.A."/>
        </authorList>
    </citation>
    <scope>NUCLEOTIDE SEQUENCE [LARGE SCALE GENOMIC DNA]</scope>
    <source>
        <strain evidence="11">ATCC 700848 / DSM 11109 / ASRB2</strain>
    </source>
</reference>
<comment type="similarity">
    <text evidence="2">Belongs to the ABC-2 integral membrane protein family.</text>
</comment>
<keyword evidence="5 8" id="KW-0812">Transmembrane</keyword>
<feature type="transmembrane region" description="Helical" evidence="8">
    <location>
        <begin position="292"/>
        <end position="313"/>
    </location>
</feature>
<dbReference type="OrthoDB" id="9811522at2"/>
<dbReference type="PROSITE" id="PS51012">
    <property type="entry name" value="ABC_TM2"/>
    <property type="match status" value="1"/>
</dbReference>
<dbReference type="InterPro" id="IPR047817">
    <property type="entry name" value="ABC2_TM_bact-type"/>
</dbReference>
<accession>F2NER1</accession>
<evidence type="ECO:0000256" key="3">
    <source>
        <dbReference type="ARBA" id="ARBA00022448"/>
    </source>
</evidence>
<dbReference type="HOGENOM" id="CLU_039483_8_3_7"/>
<keyword evidence="6 8" id="KW-1133">Transmembrane helix</keyword>
<feature type="transmembrane region" description="Helical" evidence="8">
    <location>
        <begin position="24"/>
        <end position="44"/>
    </location>
</feature>
<comment type="subcellular location">
    <subcellularLocation>
        <location evidence="1">Cell membrane</location>
        <topology evidence="1">Multi-pass membrane protein</topology>
    </subcellularLocation>
</comment>
<protein>
    <submittedName>
        <fullName evidence="10">ABC-2 type transporter</fullName>
    </submittedName>
</protein>
<organism evidence="10 11">
    <name type="scientific">Desulfobacca acetoxidans (strain ATCC 700848 / DSM 11109 / ASRB2)</name>
    <dbReference type="NCBI Taxonomy" id="880072"/>
    <lineage>
        <taxon>Bacteria</taxon>
        <taxon>Pseudomonadati</taxon>
        <taxon>Thermodesulfobacteriota</taxon>
        <taxon>Desulfobaccia</taxon>
        <taxon>Desulfobaccales</taxon>
        <taxon>Desulfobaccaceae</taxon>
        <taxon>Desulfobacca</taxon>
    </lineage>
</organism>
<name>F2NER1_DESAR</name>
<evidence type="ECO:0000313" key="10">
    <source>
        <dbReference type="EMBL" id="AEB08251.1"/>
    </source>
</evidence>
<dbReference type="InterPro" id="IPR013525">
    <property type="entry name" value="ABC2_TM"/>
</dbReference>
<proteinExistence type="inferred from homology"/>
<evidence type="ECO:0000256" key="2">
    <source>
        <dbReference type="ARBA" id="ARBA00007783"/>
    </source>
</evidence>
<evidence type="ECO:0000256" key="8">
    <source>
        <dbReference type="SAM" id="Phobius"/>
    </source>
</evidence>
<dbReference type="PANTHER" id="PTHR30294">
    <property type="entry name" value="MEMBRANE COMPONENT OF ABC TRANSPORTER YHHJ-RELATED"/>
    <property type="match status" value="1"/>
</dbReference>
<evidence type="ECO:0000256" key="6">
    <source>
        <dbReference type="ARBA" id="ARBA00022989"/>
    </source>
</evidence>
<evidence type="ECO:0000256" key="4">
    <source>
        <dbReference type="ARBA" id="ARBA00022475"/>
    </source>
</evidence>
<evidence type="ECO:0000256" key="7">
    <source>
        <dbReference type="ARBA" id="ARBA00023136"/>
    </source>
</evidence>
<dbReference type="KEGG" id="dao:Desac_0360"/>
<evidence type="ECO:0000259" key="9">
    <source>
        <dbReference type="PROSITE" id="PS51012"/>
    </source>
</evidence>
<dbReference type="EMBL" id="CP002629">
    <property type="protein sequence ID" value="AEB08251.1"/>
    <property type="molecule type" value="Genomic_DNA"/>
</dbReference>
<dbReference type="Pfam" id="PF12698">
    <property type="entry name" value="ABC2_membrane_3"/>
    <property type="match status" value="1"/>
</dbReference>
<dbReference type="GO" id="GO:0140359">
    <property type="term" value="F:ABC-type transporter activity"/>
    <property type="evidence" value="ECO:0007669"/>
    <property type="project" value="InterPro"/>
</dbReference>
<feature type="transmembrane region" description="Helical" evidence="8">
    <location>
        <begin position="231"/>
        <end position="254"/>
    </location>
</feature>